<keyword evidence="3" id="KW-1185">Reference proteome</keyword>
<dbReference type="AlphaFoldDB" id="A0A3N0Z757"/>
<evidence type="ECO:0000256" key="1">
    <source>
        <dbReference type="SAM" id="MobiDB-lite"/>
    </source>
</evidence>
<dbReference type="EMBL" id="RJVU01007007">
    <property type="protein sequence ID" value="ROL54286.1"/>
    <property type="molecule type" value="Genomic_DNA"/>
</dbReference>
<comment type="caution">
    <text evidence="2">The sequence shown here is derived from an EMBL/GenBank/DDBJ whole genome shotgun (WGS) entry which is preliminary data.</text>
</comment>
<evidence type="ECO:0000313" key="3">
    <source>
        <dbReference type="Proteomes" id="UP000281406"/>
    </source>
</evidence>
<feature type="region of interest" description="Disordered" evidence="1">
    <location>
        <begin position="109"/>
        <end position="136"/>
    </location>
</feature>
<feature type="region of interest" description="Disordered" evidence="1">
    <location>
        <begin position="186"/>
        <end position="206"/>
    </location>
</feature>
<evidence type="ECO:0000313" key="2">
    <source>
        <dbReference type="EMBL" id="ROL54286.1"/>
    </source>
</evidence>
<gene>
    <name evidence="2" type="ORF">DPX16_10709</name>
</gene>
<organism evidence="2 3">
    <name type="scientific">Anabarilius grahami</name>
    <name type="common">Kanglang fish</name>
    <name type="synonym">Barilius grahami</name>
    <dbReference type="NCBI Taxonomy" id="495550"/>
    <lineage>
        <taxon>Eukaryota</taxon>
        <taxon>Metazoa</taxon>
        <taxon>Chordata</taxon>
        <taxon>Craniata</taxon>
        <taxon>Vertebrata</taxon>
        <taxon>Euteleostomi</taxon>
        <taxon>Actinopterygii</taxon>
        <taxon>Neopterygii</taxon>
        <taxon>Teleostei</taxon>
        <taxon>Ostariophysi</taxon>
        <taxon>Cypriniformes</taxon>
        <taxon>Xenocyprididae</taxon>
        <taxon>Xenocypridinae</taxon>
        <taxon>Xenocypridinae incertae sedis</taxon>
        <taxon>Anabarilius</taxon>
    </lineage>
</organism>
<feature type="compositionally biased region" description="Basic and acidic residues" evidence="1">
    <location>
        <begin position="109"/>
        <end position="120"/>
    </location>
</feature>
<name>A0A3N0Z757_ANAGA</name>
<proteinExistence type="predicted"/>
<accession>A0A3N0Z757</accession>
<protein>
    <submittedName>
        <fullName evidence="2">UV radiation resistance-associated gene protein</fullName>
    </submittedName>
</protein>
<sequence>MFRIKLVGIWLNPTGNAIYRDRDRILIVQKGDDGCNKLISSVFLILQLRYQHGLSTPDLRQTLPNLKNFLEHGLLVRCLDNVSRAGARDVNYRRIKICIRAAAGVPLREKEGDGNHRESMGRNGNGGSTAQSPVEQAQSDYLTSLTDPFTIHLLFPIQTPIVSEIQSSLPSSAAIISLMRSGGFQLEQEQSEMPSGEEDQNYERKSHSLEQWMEYKKKPRAKMVKGRRGVQDMVPLC</sequence>
<reference evidence="2 3" key="1">
    <citation type="submission" date="2018-10" db="EMBL/GenBank/DDBJ databases">
        <title>Genome assembly for a Yunnan-Guizhou Plateau 3E fish, Anabarilius grahami (Regan), and its evolutionary and genetic applications.</title>
        <authorList>
            <person name="Jiang W."/>
        </authorList>
    </citation>
    <scope>NUCLEOTIDE SEQUENCE [LARGE SCALE GENOMIC DNA]</scope>
    <source>
        <strain evidence="2">AG-KIZ</strain>
        <tissue evidence="2">Muscle</tissue>
    </source>
</reference>
<dbReference type="Proteomes" id="UP000281406">
    <property type="component" value="Unassembled WGS sequence"/>
</dbReference>